<dbReference type="AlphaFoldDB" id="L1JY44"/>
<feature type="coiled-coil region" evidence="1">
    <location>
        <begin position="21"/>
        <end position="48"/>
    </location>
</feature>
<dbReference type="EMBL" id="JH992971">
    <property type="protein sequence ID" value="EKX53018.1"/>
    <property type="molecule type" value="Genomic_DNA"/>
</dbReference>
<feature type="non-terminal residue" evidence="2">
    <location>
        <position position="50"/>
    </location>
</feature>
<dbReference type="RefSeq" id="XP_005839998.1">
    <property type="nucleotide sequence ID" value="XM_005839941.1"/>
</dbReference>
<evidence type="ECO:0000313" key="2">
    <source>
        <dbReference type="EMBL" id="EKX53018.1"/>
    </source>
</evidence>
<reference evidence="3" key="3">
    <citation type="submission" date="2015-06" db="UniProtKB">
        <authorList>
            <consortium name="EnsemblProtists"/>
        </authorList>
    </citation>
    <scope>IDENTIFICATION</scope>
</reference>
<sequence length="50" mass="6057">FAVGASMELFMVKTGFYEVATRKEAERRAMYRQQLEEAKQEKLRRKQERM</sequence>
<organism evidence="2">
    <name type="scientific">Guillardia theta (strain CCMP2712)</name>
    <name type="common">Cryptophyte</name>
    <dbReference type="NCBI Taxonomy" id="905079"/>
    <lineage>
        <taxon>Eukaryota</taxon>
        <taxon>Cryptophyceae</taxon>
        <taxon>Pyrenomonadales</taxon>
        <taxon>Geminigeraceae</taxon>
        <taxon>Guillardia</taxon>
    </lineage>
</organism>
<reference evidence="2 4" key="1">
    <citation type="journal article" date="2012" name="Nature">
        <title>Algal genomes reveal evolutionary mosaicism and the fate of nucleomorphs.</title>
        <authorList>
            <consortium name="DOE Joint Genome Institute"/>
            <person name="Curtis B.A."/>
            <person name="Tanifuji G."/>
            <person name="Burki F."/>
            <person name="Gruber A."/>
            <person name="Irimia M."/>
            <person name="Maruyama S."/>
            <person name="Arias M.C."/>
            <person name="Ball S.G."/>
            <person name="Gile G.H."/>
            <person name="Hirakawa Y."/>
            <person name="Hopkins J.F."/>
            <person name="Kuo A."/>
            <person name="Rensing S.A."/>
            <person name="Schmutz J."/>
            <person name="Symeonidi A."/>
            <person name="Elias M."/>
            <person name="Eveleigh R.J."/>
            <person name="Herman E.K."/>
            <person name="Klute M.J."/>
            <person name="Nakayama T."/>
            <person name="Obornik M."/>
            <person name="Reyes-Prieto A."/>
            <person name="Armbrust E.V."/>
            <person name="Aves S.J."/>
            <person name="Beiko R.G."/>
            <person name="Coutinho P."/>
            <person name="Dacks J.B."/>
            <person name="Durnford D.G."/>
            <person name="Fast N.M."/>
            <person name="Green B.R."/>
            <person name="Grisdale C.J."/>
            <person name="Hempel F."/>
            <person name="Henrissat B."/>
            <person name="Hoppner M.P."/>
            <person name="Ishida K."/>
            <person name="Kim E."/>
            <person name="Koreny L."/>
            <person name="Kroth P.G."/>
            <person name="Liu Y."/>
            <person name="Malik S.B."/>
            <person name="Maier U.G."/>
            <person name="McRose D."/>
            <person name="Mock T."/>
            <person name="Neilson J.A."/>
            <person name="Onodera N.T."/>
            <person name="Poole A.M."/>
            <person name="Pritham E.J."/>
            <person name="Richards T.A."/>
            <person name="Rocap G."/>
            <person name="Roy S.W."/>
            <person name="Sarai C."/>
            <person name="Schaack S."/>
            <person name="Shirato S."/>
            <person name="Slamovits C.H."/>
            <person name="Spencer D.F."/>
            <person name="Suzuki S."/>
            <person name="Worden A.Z."/>
            <person name="Zauner S."/>
            <person name="Barry K."/>
            <person name="Bell C."/>
            <person name="Bharti A.K."/>
            <person name="Crow J.A."/>
            <person name="Grimwood J."/>
            <person name="Kramer R."/>
            <person name="Lindquist E."/>
            <person name="Lucas S."/>
            <person name="Salamov A."/>
            <person name="McFadden G.I."/>
            <person name="Lane C.E."/>
            <person name="Keeling P.J."/>
            <person name="Gray M.W."/>
            <person name="Grigoriev I.V."/>
            <person name="Archibald J.M."/>
        </authorList>
    </citation>
    <scope>NUCLEOTIDE SEQUENCE</scope>
    <source>
        <strain evidence="2 4">CCMP2712</strain>
    </source>
</reference>
<dbReference type="EnsemblProtists" id="EKX53018">
    <property type="protein sequence ID" value="EKX53018"/>
    <property type="gene ID" value="GUITHDRAFT_43760"/>
</dbReference>
<evidence type="ECO:0000313" key="3">
    <source>
        <dbReference type="EnsemblProtists" id="EKX53018"/>
    </source>
</evidence>
<dbReference type="Proteomes" id="UP000011087">
    <property type="component" value="Unassembled WGS sequence"/>
</dbReference>
<dbReference type="PaxDb" id="55529-EKX53018"/>
<keyword evidence="4" id="KW-1185">Reference proteome</keyword>
<reference evidence="4" key="2">
    <citation type="submission" date="2012-11" db="EMBL/GenBank/DDBJ databases">
        <authorList>
            <person name="Kuo A."/>
            <person name="Curtis B.A."/>
            <person name="Tanifuji G."/>
            <person name="Burki F."/>
            <person name="Gruber A."/>
            <person name="Irimia M."/>
            <person name="Maruyama S."/>
            <person name="Arias M.C."/>
            <person name="Ball S.G."/>
            <person name="Gile G.H."/>
            <person name="Hirakawa Y."/>
            <person name="Hopkins J.F."/>
            <person name="Rensing S.A."/>
            <person name="Schmutz J."/>
            <person name="Symeonidi A."/>
            <person name="Elias M."/>
            <person name="Eveleigh R.J."/>
            <person name="Herman E.K."/>
            <person name="Klute M.J."/>
            <person name="Nakayama T."/>
            <person name="Obornik M."/>
            <person name="Reyes-Prieto A."/>
            <person name="Armbrust E.V."/>
            <person name="Aves S.J."/>
            <person name="Beiko R.G."/>
            <person name="Coutinho P."/>
            <person name="Dacks J.B."/>
            <person name="Durnford D.G."/>
            <person name="Fast N.M."/>
            <person name="Green B.R."/>
            <person name="Grisdale C."/>
            <person name="Hempe F."/>
            <person name="Henrissat B."/>
            <person name="Hoppner M.P."/>
            <person name="Ishida K.-I."/>
            <person name="Kim E."/>
            <person name="Koreny L."/>
            <person name="Kroth P.G."/>
            <person name="Liu Y."/>
            <person name="Malik S.-B."/>
            <person name="Maier U.G."/>
            <person name="McRose D."/>
            <person name="Mock T."/>
            <person name="Neilson J.A."/>
            <person name="Onodera N.T."/>
            <person name="Poole A.M."/>
            <person name="Pritham E.J."/>
            <person name="Richards T.A."/>
            <person name="Rocap G."/>
            <person name="Roy S.W."/>
            <person name="Sarai C."/>
            <person name="Schaack S."/>
            <person name="Shirato S."/>
            <person name="Slamovits C.H."/>
            <person name="Spencer D.F."/>
            <person name="Suzuki S."/>
            <person name="Worden A.Z."/>
            <person name="Zauner S."/>
            <person name="Barry K."/>
            <person name="Bell C."/>
            <person name="Bharti A.K."/>
            <person name="Crow J.A."/>
            <person name="Grimwood J."/>
            <person name="Kramer R."/>
            <person name="Lindquist E."/>
            <person name="Lucas S."/>
            <person name="Salamov A."/>
            <person name="McFadden G.I."/>
            <person name="Lane C.E."/>
            <person name="Keeling P.J."/>
            <person name="Gray M.W."/>
            <person name="Grigoriev I.V."/>
            <person name="Archibald J.M."/>
        </authorList>
    </citation>
    <scope>NUCLEOTIDE SEQUENCE</scope>
    <source>
        <strain evidence="4">CCMP2712</strain>
    </source>
</reference>
<keyword evidence="1" id="KW-0175">Coiled coil</keyword>
<dbReference type="KEGG" id="gtt:GUITHDRAFT_43760"/>
<dbReference type="OrthoDB" id="64616at2759"/>
<evidence type="ECO:0000313" key="4">
    <source>
        <dbReference type="Proteomes" id="UP000011087"/>
    </source>
</evidence>
<protein>
    <submittedName>
        <fullName evidence="2 3">Uncharacterized protein</fullName>
    </submittedName>
</protein>
<accession>L1JY44</accession>
<evidence type="ECO:0000256" key="1">
    <source>
        <dbReference type="SAM" id="Coils"/>
    </source>
</evidence>
<gene>
    <name evidence="2" type="ORF">GUITHDRAFT_43760</name>
</gene>
<name>L1JY44_GUITC</name>
<proteinExistence type="predicted"/>
<feature type="non-terminal residue" evidence="2">
    <location>
        <position position="1"/>
    </location>
</feature>
<dbReference type="HOGENOM" id="CLU_3130606_0_0_1"/>
<dbReference type="GeneID" id="17309700"/>